<dbReference type="Pfam" id="PF01116">
    <property type="entry name" value="F_bP_aldolase"/>
    <property type="match status" value="1"/>
</dbReference>
<dbReference type="PANTHER" id="PTHR30304:SF0">
    <property type="entry name" value="D-TAGATOSE-1,6-BISPHOSPHATE ALDOLASE SUBUNIT GATY-RELATED"/>
    <property type="match status" value="1"/>
</dbReference>
<feature type="binding site" evidence="3">
    <location>
        <position position="80"/>
    </location>
    <ligand>
        <name>Zn(2+)</name>
        <dbReference type="ChEBI" id="CHEBI:29105"/>
        <label>1</label>
        <note>catalytic</note>
    </ligand>
</feature>
<name>A0A921IQG7_9ACTN</name>
<dbReference type="Gene3D" id="3.20.20.70">
    <property type="entry name" value="Aldolase class I"/>
    <property type="match status" value="1"/>
</dbReference>
<gene>
    <name evidence="4" type="ORF">K8U80_06780</name>
</gene>
<organism evidence="4 5">
    <name type="scientific">Collinsella ihumii</name>
    <dbReference type="NCBI Taxonomy" id="1720204"/>
    <lineage>
        <taxon>Bacteria</taxon>
        <taxon>Bacillati</taxon>
        <taxon>Actinomycetota</taxon>
        <taxon>Coriobacteriia</taxon>
        <taxon>Coriobacteriales</taxon>
        <taxon>Coriobacteriaceae</taxon>
        <taxon>Collinsella</taxon>
    </lineage>
</organism>
<feature type="binding site" evidence="3">
    <location>
        <position position="101"/>
    </location>
    <ligand>
        <name>Zn(2+)</name>
        <dbReference type="ChEBI" id="CHEBI:29105"/>
        <label>2</label>
    </ligand>
</feature>
<evidence type="ECO:0000313" key="5">
    <source>
        <dbReference type="Proteomes" id="UP000746751"/>
    </source>
</evidence>
<reference evidence="4" key="1">
    <citation type="journal article" date="2021" name="PeerJ">
        <title>Extensive microbial diversity within the chicken gut microbiome revealed by metagenomics and culture.</title>
        <authorList>
            <person name="Gilroy R."/>
            <person name="Ravi A."/>
            <person name="Getino M."/>
            <person name="Pursley I."/>
            <person name="Horton D.L."/>
            <person name="Alikhan N.F."/>
            <person name="Baker D."/>
            <person name="Gharbi K."/>
            <person name="Hall N."/>
            <person name="Watson M."/>
            <person name="Adriaenssens E.M."/>
            <person name="Foster-Nyarko E."/>
            <person name="Jarju S."/>
            <person name="Secka A."/>
            <person name="Antonio M."/>
            <person name="Oren A."/>
            <person name="Chaudhuri R.R."/>
            <person name="La Ragione R."/>
            <person name="Hildebrand F."/>
            <person name="Pallen M.J."/>
        </authorList>
    </citation>
    <scope>NUCLEOTIDE SEQUENCE</scope>
    <source>
        <strain evidence="4">ChiGjej2B2-7701</strain>
    </source>
</reference>
<feature type="active site" description="Proton donor" evidence="1">
    <location>
        <position position="79"/>
    </location>
</feature>
<sequence length="275" mass="29513">MLVSMKSILDRATADGYGVAAPNIIDERTARACIEAAEELDAPLILDVGYVFHSDIVALGRILEYLAVRSPVPIAVNLDHGAKFEHAIAAIRAGFTSVMVDRSMLPYEDNVRETSEIARIAHAVGVSVEAELGHVGDGPQYGAAGNQMLTDPDEAVAFVRETGVDCLAVAVGTAHGAYAGEPHIDFDRLGEIRRRVDVPLVLHGGSGTGEDNLKKAISLGISKINIGTDLFRGAFAAAQEPGEVIWVYHRMHEGYKNVCKRYIEMFGQAGKAWSS</sequence>
<feature type="binding site" evidence="2">
    <location>
        <position position="176"/>
    </location>
    <ligand>
        <name>dihydroxyacetone phosphate</name>
        <dbReference type="ChEBI" id="CHEBI:57642"/>
    </ligand>
</feature>
<feature type="binding site" evidence="2">
    <location>
        <begin position="225"/>
        <end position="228"/>
    </location>
    <ligand>
        <name>dihydroxyacetone phosphate</name>
        <dbReference type="ChEBI" id="CHEBI:57642"/>
    </ligand>
</feature>
<dbReference type="EMBL" id="DYVF01000043">
    <property type="protein sequence ID" value="HJG31086.1"/>
    <property type="molecule type" value="Genomic_DNA"/>
</dbReference>
<evidence type="ECO:0000313" key="4">
    <source>
        <dbReference type="EMBL" id="HJG31086.1"/>
    </source>
</evidence>
<dbReference type="AlphaFoldDB" id="A0A921IQG7"/>
<dbReference type="InterPro" id="IPR050246">
    <property type="entry name" value="Class_II_FBP_aldolase"/>
</dbReference>
<feature type="binding site" evidence="2">
    <location>
        <begin position="204"/>
        <end position="206"/>
    </location>
    <ligand>
        <name>dihydroxyacetone phosphate</name>
        <dbReference type="ChEBI" id="CHEBI:57642"/>
    </ligand>
</feature>
<comment type="cofactor">
    <cofactor evidence="3">
        <name>Zn(2+)</name>
        <dbReference type="ChEBI" id="CHEBI:29105"/>
    </cofactor>
    <text evidence="3">Binds 2 Zn(2+) ions per subunit. One is catalytic and the other provides a structural contribution.</text>
</comment>
<feature type="binding site" evidence="3">
    <location>
        <position position="131"/>
    </location>
    <ligand>
        <name>Zn(2+)</name>
        <dbReference type="ChEBI" id="CHEBI:29105"/>
        <label>2</label>
    </ligand>
</feature>
<evidence type="ECO:0000256" key="3">
    <source>
        <dbReference type="PIRSR" id="PIRSR001359-3"/>
    </source>
</evidence>
<reference evidence="4" key="2">
    <citation type="submission" date="2021-09" db="EMBL/GenBank/DDBJ databases">
        <authorList>
            <person name="Gilroy R."/>
        </authorList>
    </citation>
    <scope>NUCLEOTIDE SEQUENCE</scope>
    <source>
        <strain evidence="4">ChiGjej2B2-7701</strain>
    </source>
</reference>
<dbReference type="InterPro" id="IPR013785">
    <property type="entry name" value="Aldolase_TIM"/>
</dbReference>
<dbReference type="CDD" id="cd00947">
    <property type="entry name" value="TBP_aldolase_IIB"/>
    <property type="match status" value="1"/>
</dbReference>
<feature type="binding site" evidence="3">
    <location>
        <position position="175"/>
    </location>
    <ligand>
        <name>Zn(2+)</name>
        <dbReference type="ChEBI" id="CHEBI:29105"/>
        <label>1</label>
        <note>catalytic</note>
    </ligand>
</feature>
<dbReference type="GO" id="GO:0016832">
    <property type="term" value="F:aldehyde-lyase activity"/>
    <property type="evidence" value="ECO:0007669"/>
    <property type="project" value="InterPro"/>
</dbReference>
<dbReference type="NCBIfam" id="TIGR00167">
    <property type="entry name" value="cbbA"/>
    <property type="match status" value="1"/>
</dbReference>
<keyword evidence="3" id="KW-0479">Metal-binding</keyword>
<keyword evidence="3" id="KW-0862">Zinc</keyword>
<dbReference type="GO" id="GO:0008270">
    <property type="term" value="F:zinc ion binding"/>
    <property type="evidence" value="ECO:0007669"/>
    <property type="project" value="InterPro"/>
</dbReference>
<dbReference type="PANTHER" id="PTHR30304">
    <property type="entry name" value="D-TAGATOSE-1,6-BISPHOSPHATE ALDOLASE"/>
    <property type="match status" value="1"/>
</dbReference>
<comment type="caution">
    <text evidence="4">The sequence shown here is derived from an EMBL/GenBank/DDBJ whole genome shotgun (WGS) entry which is preliminary data.</text>
</comment>
<dbReference type="InterPro" id="IPR000771">
    <property type="entry name" value="FBA_II"/>
</dbReference>
<protein>
    <submittedName>
        <fullName evidence="4">Class II fructose-bisphosphate aldolase</fullName>
    </submittedName>
</protein>
<evidence type="ECO:0000256" key="2">
    <source>
        <dbReference type="PIRSR" id="PIRSR001359-2"/>
    </source>
</evidence>
<feature type="binding site" evidence="3">
    <location>
        <position position="203"/>
    </location>
    <ligand>
        <name>Zn(2+)</name>
        <dbReference type="ChEBI" id="CHEBI:29105"/>
        <label>1</label>
        <note>catalytic</note>
    </ligand>
</feature>
<proteinExistence type="predicted"/>
<dbReference type="PIRSF" id="PIRSF001359">
    <property type="entry name" value="F_bP_aldolase_II"/>
    <property type="match status" value="1"/>
</dbReference>
<accession>A0A921IQG7</accession>
<dbReference type="GO" id="GO:0005975">
    <property type="term" value="P:carbohydrate metabolic process"/>
    <property type="evidence" value="ECO:0007669"/>
    <property type="project" value="InterPro"/>
</dbReference>
<evidence type="ECO:0000256" key="1">
    <source>
        <dbReference type="PIRSR" id="PIRSR001359-1"/>
    </source>
</evidence>
<dbReference type="SUPFAM" id="SSF51569">
    <property type="entry name" value="Aldolase"/>
    <property type="match status" value="1"/>
</dbReference>
<dbReference type="Proteomes" id="UP000746751">
    <property type="component" value="Unassembled WGS sequence"/>
</dbReference>